<name>A0AAV9NKP6_9EURO</name>
<gene>
    <name evidence="4" type="ORF">LTR84_007655</name>
</gene>
<comment type="caution">
    <text evidence="4">The sequence shown here is derived from an EMBL/GenBank/DDBJ whole genome shotgun (WGS) entry which is preliminary data.</text>
</comment>
<feature type="region of interest" description="Disordered" evidence="1">
    <location>
        <begin position="109"/>
        <end position="138"/>
    </location>
</feature>
<keyword evidence="2" id="KW-0732">Signal</keyword>
<dbReference type="RefSeq" id="XP_064710210.1">
    <property type="nucleotide sequence ID" value="XM_064851207.1"/>
</dbReference>
<dbReference type="InterPro" id="IPR057230">
    <property type="entry name" value="DUF7908"/>
</dbReference>
<proteinExistence type="predicted"/>
<dbReference type="Pfam" id="PF25485">
    <property type="entry name" value="DUF7908"/>
    <property type="match status" value="1"/>
</dbReference>
<evidence type="ECO:0000313" key="5">
    <source>
        <dbReference type="Proteomes" id="UP001358417"/>
    </source>
</evidence>
<feature type="region of interest" description="Disordered" evidence="1">
    <location>
        <begin position="233"/>
        <end position="253"/>
    </location>
</feature>
<evidence type="ECO:0000313" key="4">
    <source>
        <dbReference type="EMBL" id="KAK5061113.1"/>
    </source>
</evidence>
<dbReference type="Proteomes" id="UP001358417">
    <property type="component" value="Unassembled WGS sequence"/>
</dbReference>
<protein>
    <recommendedName>
        <fullName evidence="3">DUF7908 domain-containing protein</fullName>
    </recommendedName>
</protein>
<organism evidence="4 5">
    <name type="scientific">Exophiala bonariae</name>
    <dbReference type="NCBI Taxonomy" id="1690606"/>
    <lineage>
        <taxon>Eukaryota</taxon>
        <taxon>Fungi</taxon>
        <taxon>Dikarya</taxon>
        <taxon>Ascomycota</taxon>
        <taxon>Pezizomycotina</taxon>
        <taxon>Eurotiomycetes</taxon>
        <taxon>Chaetothyriomycetidae</taxon>
        <taxon>Chaetothyriales</taxon>
        <taxon>Herpotrichiellaceae</taxon>
        <taxon>Exophiala</taxon>
    </lineage>
</organism>
<evidence type="ECO:0000256" key="2">
    <source>
        <dbReference type="SAM" id="SignalP"/>
    </source>
</evidence>
<evidence type="ECO:0000259" key="3">
    <source>
        <dbReference type="Pfam" id="PF25485"/>
    </source>
</evidence>
<dbReference type="GeneID" id="89975820"/>
<feature type="chain" id="PRO_5043956478" description="DUF7908 domain-containing protein" evidence="2">
    <location>
        <begin position="20"/>
        <end position="434"/>
    </location>
</feature>
<feature type="region of interest" description="Disordered" evidence="1">
    <location>
        <begin position="366"/>
        <end position="434"/>
    </location>
</feature>
<accession>A0AAV9NKP6</accession>
<feature type="domain" description="DUF7908" evidence="3">
    <location>
        <begin position="252"/>
        <end position="352"/>
    </location>
</feature>
<dbReference type="AlphaFoldDB" id="A0AAV9NKP6"/>
<feature type="signal peptide" evidence="2">
    <location>
        <begin position="1"/>
        <end position="19"/>
    </location>
</feature>
<feature type="compositionally biased region" description="Low complexity" evidence="1">
    <location>
        <begin position="378"/>
        <end position="394"/>
    </location>
</feature>
<keyword evidence="5" id="KW-1185">Reference proteome</keyword>
<evidence type="ECO:0000256" key="1">
    <source>
        <dbReference type="SAM" id="MobiDB-lite"/>
    </source>
</evidence>
<reference evidence="4 5" key="1">
    <citation type="submission" date="2023-08" db="EMBL/GenBank/DDBJ databases">
        <title>Black Yeasts Isolated from many extreme environments.</title>
        <authorList>
            <person name="Coleine C."/>
            <person name="Stajich J.E."/>
            <person name="Selbmann L."/>
        </authorList>
    </citation>
    <scope>NUCLEOTIDE SEQUENCE [LARGE SCALE GENOMIC DNA]</scope>
    <source>
        <strain evidence="4 5">CCFEE 5792</strain>
    </source>
</reference>
<dbReference type="EMBL" id="JAVRRD010000003">
    <property type="protein sequence ID" value="KAK5061113.1"/>
    <property type="molecule type" value="Genomic_DNA"/>
</dbReference>
<sequence>MSFITTSLALHLAAAYAQSALSTVTYGPNGLCPPPETTSVVVVVPAVYSSFIQSASQIINVFGNGATINIGNGGTTYITNTYITSTIITTITNPVSPVTTTSITGVISNTASTTSTSGSVSSGSLPTTTGSSRPTTTGLSFTTTAGIPPTSGGTTSFGPPPTIFTPILPPVATPTPPVTLVYVTVDGQGHTITVTSEQPTFTIGEGLESGTQTEIPATSPVLIAMAIPQFDKVKRQGSQPPDDALAGPPANGFSSETGGSLNNCGYAARYYISGGKLMSGNDTVGRNRTDYAVKLAAVSNNNEIATKFFFVDGLLQWESPDRGGGSFYQCDGGPLYVGFPYPPTPNCYSVILGGIAAASCPVDFTDNIPDEVQPDPTPVDTSTSSSTSPTATPDSTPPSTPTPLSTTPDEPLPPVSTPTPMTTSPGDILAHRDH</sequence>